<dbReference type="CDD" id="cd03444">
    <property type="entry name" value="Thioesterase_II_repeat1"/>
    <property type="match status" value="1"/>
</dbReference>
<evidence type="ECO:0000313" key="11">
    <source>
        <dbReference type="EMBL" id="KGM49060.1"/>
    </source>
</evidence>
<evidence type="ECO:0000256" key="6">
    <source>
        <dbReference type="ARBA" id="ARBA00050943"/>
    </source>
</evidence>
<evidence type="ECO:0000256" key="5">
    <source>
        <dbReference type="ARBA" id="ARBA00038894"/>
    </source>
</evidence>
<gene>
    <name evidence="11" type="ORF">ATO9_10280</name>
</gene>
<dbReference type="InterPro" id="IPR025652">
    <property type="entry name" value="TesB_C"/>
</dbReference>
<evidence type="ECO:0000259" key="10">
    <source>
        <dbReference type="Pfam" id="PF13622"/>
    </source>
</evidence>
<dbReference type="GO" id="GO:0005829">
    <property type="term" value="C:cytosol"/>
    <property type="evidence" value="ECO:0007669"/>
    <property type="project" value="TreeGrafter"/>
</dbReference>
<dbReference type="PANTHER" id="PTHR11066:SF34">
    <property type="entry name" value="ACYL-COENZYME A THIOESTERASE 8"/>
    <property type="match status" value="1"/>
</dbReference>
<dbReference type="EC" id="3.1.2.20" evidence="5"/>
<dbReference type="Gene3D" id="2.40.160.210">
    <property type="entry name" value="Acyl-CoA thioesterase, double hotdog domain"/>
    <property type="match status" value="1"/>
</dbReference>
<dbReference type="AlphaFoldDB" id="A0A0A0EFG5"/>
<proteinExistence type="inferred from homology"/>
<evidence type="ECO:0000256" key="3">
    <source>
        <dbReference type="ARBA" id="ARBA00022801"/>
    </source>
</evidence>
<dbReference type="CDD" id="cd03445">
    <property type="entry name" value="Thioesterase_II_repeat2"/>
    <property type="match status" value="1"/>
</dbReference>
<keyword evidence="12" id="KW-1185">Reference proteome</keyword>
<evidence type="ECO:0000256" key="8">
    <source>
        <dbReference type="ARBA" id="ARBA00079653"/>
    </source>
</evidence>
<dbReference type="EMBL" id="AQQX01000003">
    <property type="protein sequence ID" value="KGM49060.1"/>
    <property type="molecule type" value="Genomic_DNA"/>
</dbReference>
<evidence type="ECO:0000256" key="2">
    <source>
        <dbReference type="ARBA" id="ARBA00011881"/>
    </source>
</evidence>
<dbReference type="InterPro" id="IPR003703">
    <property type="entry name" value="Acyl_CoA_thio"/>
</dbReference>
<dbReference type="InterPro" id="IPR029069">
    <property type="entry name" value="HotDog_dom_sf"/>
</dbReference>
<dbReference type="Pfam" id="PF13622">
    <property type="entry name" value="4HBT_3"/>
    <property type="match status" value="1"/>
</dbReference>
<comment type="subunit">
    <text evidence="2">Homotetramer.</text>
</comment>
<organism evidence="11 12">
    <name type="scientific">Pseudooceanicola atlanticus</name>
    <dbReference type="NCBI Taxonomy" id="1461694"/>
    <lineage>
        <taxon>Bacteria</taxon>
        <taxon>Pseudomonadati</taxon>
        <taxon>Pseudomonadota</taxon>
        <taxon>Alphaproteobacteria</taxon>
        <taxon>Rhodobacterales</taxon>
        <taxon>Paracoccaceae</taxon>
        <taxon>Pseudooceanicola</taxon>
    </lineage>
</organism>
<feature type="domain" description="Acyl-CoA thioesterase 2 C-terminal" evidence="9">
    <location>
        <begin position="176"/>
        <end position="291"/>
    </location>
</feature>
<comment type="similarity">
    <text evidence="1">Belongs to the C/M/P thioester hydrolase family.</text>
</comment>
<evidence type="ECO:0000256" key="1">
    <source>
        <dbReference type="ARBA" id="ARBA00006538"/>
    </source>
</evidence>
<dbReference type="STRING" id="1461694.ATO9_10280"/>
<dbReference type="GO" id="GO:0009062">
    <property type="term" value="P:fatty acid catabolic process"/>
    <property type="evidence" value="ECO:0007669"/>
    <property type="project" value="TreeGrafter"/>
</dbReference>
<dbReference type="SUPFAM" id="SSF54637">
    <property type="entry name" value="Thioesterase/thiol ester dehydrase-isomerase"/>
    <property type="match status" value="2"/>
</dbReference>
<dbReference type="PANTHER" id="PTHR11066">
    <property type="entry name" value="ACYL-COA THIOESTERASE"/>
    <property type="match status" value="1"/>
</dbReference>
<dbReference type="OrthoDB" id="9781019at2"/>
<evidence type="ECO:0000313" key="12">
    <source>
        <dbReference type="Proteomes" id="UP000030004"/>
    </source>
</evidence>
<evidence type="ECO:0000256" key="7">
    <source>
        <dbReference type="ARBA" id="ARBA00071120"/>
    </source>
</evidence>
<comment type="caution">
    <text evidence="11">The sequence shown here is derived from an EMBL/GenBank/DDBJ whole genome shotgun (WGS) entry which is preliminary data.</text>
</comment>
<sequence length="296" mass="33399">MNDDSQPPMTRHADDRLTEILTVERIEDNFFRGIETPNGEGRMFGGQVLGQALMAATHTVEGDRVNHSLHGYFMRAGDATKPVLYRVERDMDGRSFNTRRVVAIQNGQPILNLAASFQVQEEGMHHASAMPADMPEPEDLLDEQGLAEKYPDKVPEMVKRFLQAERPIEVRPCRLGPPYDMEPFDGESFRWIKARVPMPDDKALHRAALVYASDMGLLGVALGVHGVGFFSKGMRFASLDHAMWMHDDFRMDEWLLFGMQSPWTGGGRGLTHGRIFTRDGRLVATLSQEGMLRRKT</sequence>
<dbReference type="InterPro" id="IPR042171">
    <property type="entry name" value="Acyl-CoA_hotdog"/>
</dbReference>
<protein>
    <recommendedName>
        <fullName evidence="7">Acyl-CoA thioesterase 2</fullName>
        <ecNumber evidence="5">3.1.2.20</ecNumber>
    </recommendedName>
    <alternativeName>
        <fullName evidence="8">Thioesterase II</fullName>
    </alternativeName>
</protein>
<dbReference type="GO" id="GO:0006637">
    <property type="term" value="P:acyl-CoA metabolic process"/>
    <property type="evidence" value="ECO:0007669"/>
    <property type="project" value="InterPro"/>
</dbReference>
<evidence type="ECO:0000259" key="9">
    <source>
        <dbReference type="Pfam" id="PF02551"/>
    </source>
</evidence>
<dbReference type="FunFam" id="2.40.160.210:FF:000001">
    <property type="entry name" value="Acyl-CoA thioesterase II"/>
    <property type="match status" value="1"/>
</dbReference>
<dbReference type="GO" id="GO:0047617">
    <property type="term" value="F:fatty acyl-CoA hydrolase activity"/>
    <property type="evidence" value="ECO:0007669"/>
    <property type="project" value="UniProtKB-EC"/>
</dbReference>
<keyword evidence="3" id="KW-0378">Hydrolase</keyword>
<comment type="catalytic activity">
    <reaction evidence="6">
        <text>a fatty acyl-CoA + H2O = a fatty acid + CoA + H(+)</text>
        <dbReference type="Rhea" id="RHEA:16781"/>
        <dbReference type="ChEBI" id="CHEBI:15377"/>
        <dbReference type="ChEBI" id="CHEBI:15378"/>
        <dbReference type="ChEBI" id="CHEBI:28868"/>
        <dbReference type="ChEBI" id="CHEBI:57287"/>
        <dbReference type="ChEBI" id="CHEBI:77636"/>
        <dbReference type="EC" id="3.1.2.20"/>
    </reaction>
    <physiologicalReaction direction="left-to-right" evidence="6">
        <dbReference type="Rhea" id="RHEA:16782"/>
    </physiologicalReaction>
</comment>
<evidence type="ECO:0000256" key="4">
    <source>
        <dbReference type="ARBA" id="ARBA00023098"/>
    </source>
</evidence>
<name>A0A0A0EFG5_9RHOB</name>
<dbReference type="Proteomes" id="UP000030004">
    <property type="component" value="Unassembled WGS sequence"/>
</dbReference>
<feature type="domain" description="Acyl-CoA thioesterase-like N-terminal HotDog" evidence="10">
    <location>
        <begin position="41"/>
        <end position="118"/>
    </location>
</feature>
<dbReference type="InterPro" id="IPR049449">
    <property type="entry name" value="TesB_ACOT8-like_N"/>
</dbReference>
<accession>A0A0A0EFG5</accession>
<dbReference type="RefSeq" id="WP_043748042.1">
    <property type="nucleotide sequence ID" value="NZ_AQQX01000003.1"/>
</dbReference>
<keyword evidence="4" id="KW-0443">Lipid metabolism</keyword>
<dbReference type="eggNOG" id="COG1946">
    <property type="taxonomic scope" value="Bacteria"/>
</dbReference>
<dbReference type="Pfam" id="PF02551">
    <property type="entry name" value="Acyl_CoA_thio"/>
    <property type="match status" value="1"/>
</dbReference>
<reference evidence="11 12" key="1">
    <citation type="journal article" date="2015" name="Antonie Van Leeuwenhoek">
        <title>Pseudooceanicola atlanticus gen. nov. sp. nov., isolated from surface seawater of the Atlantic Ocean and reclassification of Oceanicola batsensis, Oceanicola marinus, Oceanicola nitratireducens, Oceanicola nanhaiensis, Oceanicola antarcticus and Oceanicola flagellatus, as Pseudooceanicola batsensis comb. nov., Pseudooceanicola marinus comb. nov., Pseudooceanicola nitratireducens comb. nov., Pseudooceanicola nanhaiensis comb. nov., Pseudooceanicola antarcticus comb. nov., and Pseudooceanicola flagellatus comb. nov.</title>
        <authorList>
            <person name="Lai Q."/>
            <person name="Li G."/>
            <person name="Liu X."/>
            <person name="Du Y."/>
            <person name="Sun F."/>
            <person name="Shao Z."/>
        </authorList>
    </citation>
    <scope>NUCLEOTIDE SEQUENCE [LARGE SCALE GENOMIC DNA]</scope>
    <source>
        <strain evidence="11 12">22II-s11g</strain>
    </source>
</reference>